<comment type="caution">
    <text evidence="4">The sequence shown here is derived from an EMBL/GenBank/DDBJ whole genome shotgun (WGS) entry which is preliminary data.</text>
</comment>
<reference evidence="4" key="1">
    <citation type="submission" date="2021-02" db="EMBL/GenBank/DDBJ databases">
        <title>Genome sequence Cadophora malorum strain M34.</title>
        <authorList>
            <person name="Stefanovic E."/>
            <person name="Vu D."/>
            <person name="Scully C."/>
            <person name="Dijksterhuis J."/>
            <person name="Roader J."/>
            <person name="Houbraken J."/>
        </authorList>
    </citation>
    <scope>NUCLEOTIDE SEQUENCE</scope>
    <source>
        <strain evidence="4">M34</strain>
    </source>
</reference>
<proteinExistence type="predicted"/>
<evidence type="ECO:0000256" key="2">
    <source>
        <dbReference type="SAM" id="MobiDB-lite"/>
    </source>
</evidence>
<dbReference type="GO" id="GO:0006351">
    <property type="term" value="P:DNA-templated transcription"/>
    <property type="evidence" value="ECO:0007669"/>
    <property type="project" value="InterPro"/>
</dbReference>
<dbReference type="OrthoDB" id="5423818at2759"/>
<dbReference type="GO" id="GO:0008270">
    <property type="term" value="F:zinc ion binding"/>
    <property type="evidence" value="ECO:0007669"/>
    <property type="project" value="InterPro"/>
</dbReference>
<organism evidence="4 5">
    <name type="scientific">Cadophora malorum</name>
    <dbReference type="NCBI Taxonomy" id="108018"/>
    <lineage>
        <taxon>Eukaryota</taxon>
        <taxon>Fungi</taxon>
        <taxon>Dikarya</taxon>
        <taxon>Ascomycota</taxon>
        <taxon>Pezizomycotina</taxon>
        <taxon>Leotiomycetes</taxon>
        <taxon>Helotiales</taxon>
        <taxon>Ploettnerulaceae</taxon>
        <taxon>Cadophora</taxon>
    </lineage>
</organism>
<evidence type="ECO:0000313" key="4">
    <source>
        <dbReference type="EMBL" id="KAG4410590.1"/>
    </source>
</evidence>
<evidence type="ECO:0000259" key="3">
    <source>
        <dbReference type="Pfam" id="PF04082"/>
    </source>
</evidence>
<name>A0A8H7VYP3_9HELO</name>
<accession>A0A8H7VYP3</accession>
<sequence>MPAAPDSNELFRTWLVETNTTEPDVSGKASHFQEAAGMTATPGQPHRKIHAVPVYEDSQEDLTRGGAARPSAATRDANDQTLNGVPDPVLAMPDAHDACTFGPIPGCSNEELLENMNAQNALLQRALQEDANMIGTVAPEPETSMLEITSSLGHWKTMDSVSEMLPNILNRKKVNKVWELTNANNIWSQIKTYPMEFCKGRLPPFIHRSSLPGRSQSTTTEFNLSEALANFDGIAGMYFKKTSACHNIVLNAMFHEVNALNDEIGGCDNSSRLEALQALTMYVIVLASDPERCNLLSIMTRVAMGEMARKLVVENGDFSTHEKMGNFPTWDDWKFVESSRRTLLLIHLMDRVLDFNVGKPNITVCRQFDTLPLICSKEMWEAETSASWEVEYTRYLSSRKGPEMLRFGDLRKSSHLDVEDLDKNMVLDLANWASRVDNLGSMILIICH</sequence>
<protein>
    <recommendedName>
        <fullName evidence="3">Xylanolytic transcriptional activator regulatory domain-containing protein</fullName>
    </recommendedName>
</protein>
<feature type="domain" description="Xylanolytic transcriptional activator regulatory" evidence="3">
    <location>
        <begin position="269"/>
        <end position="390"/>
    </location>
</feature>
<evidence type="ECO:0000256" key="1">
    <source>
        <dbReference type="ARBA" id="ARBA00023242"/>
    </source>
</evidence>
<dbReference type="Proteomes" id="UP000664132">
    <property type="component" value="Unassembled WGS sequence"/>
</dbReference>
<feature type="region of interest" description="Disordered" evidence="2">
    <location>
        <begin position="58"/>
        <end position="83"/>
    </location>
</feature>
<dbReference type="GO" id="GO:0003677">
    <property type="term" value="F:DNA binding"/>
    <property type="evidence" value="ECO:0007669"/>
    <property type="project" value="InterPro"/>
</dbReference>
<dbReference type="AlphaFoldDB" id="A0A8H7VYP3"/>
<dbReference type="EMBL" id="JAFJYH010000654">
    <property type="protein sequence ID" value="KAG4410590.1"/>
    <property type="molecule type" value="Genomic_DNA"/>
</dbReference>
<gene>
    <name evidence="4" type="ORF">IFR04_016276</name>
</gene>
<evidence type="ECO:0000313" key="5">
    <source>
        <dbReference type="Proteomes" id="UP000664132"/>
    </source>
</evidence>
<keyword evidence="5" id="KW-1185">Reference proteome</keyword>
<keyword evidence="1" id="KW-0539">Nucleus</keyword>
<dbReference type="InterPro" id="IPR007219">
    <property type="entry name" value="XnlR_reg_dom"/>
</dbReference>
<dbReference type="Pfam" id="PF04082">
    <property type="entry name" value="Fungal_trans"/>
    <property type="match status" value="1"/>
</dbReference>